<dbReference type="InterPro" id="IPR000719">
    <property type="entry name" value="Prot_kinase_dom"/>
</dbReference>
<dbReference type="PROSITE" id="PS50011">
    <property type="entry name" value="PROTEIN_KINASE_DOM"/>
    <property type="match status" value="1"/>
</dbReference>
<dbReference type="GO" id="GO:0005524">
    <property type="term" value="F:ATP binding"/>
    <property type="evidence" value="ECO:0007669"/>
    <property type="project" value="InterPro"/>
</dbReference>
<protein>
    <submittedName>
        <fullName evidence="2">Kinase-like domain-containing protein</fullName>
    </submittedName>
</protein>
<evidence type="ECO:0000313" key="2">
    <source>
        <dbReference type="EMBL" id="KAH6665351.1"/>
    </source>
</evidence>
<dbReference type="SUPFAM" id="SSF56112">
    <property type="entry name" value="Protein kinase-like (PK-like)"/>
    <property type="match status" value="1"/>
</dbReference>
<dbReference type="EMBL" id="JAGSXJ010000038">
    <property type="protein sequence ID" value="KAH6665351.1"/>
    <property type="molecule type" value="Genomic_DNA"/>
</dbReference>
<evidence type="ECO:0000313" key="3">
    <source>
        <dbReference type="Proteomes" id="UP000770015"/>
    </source>
</evidence>
<dbReference type="PANTHER" id="PTHR24359">
    <property type="entry name" value="SERINE/THREONINE-PROTEIN KINASE SBK1"/>
    <property type="match status" value="1"/>
</dbReference>
<dbReference type="GO" id="GO:0004674">
    <property type="term" value="F:protein serine/threonine kinase activity"/>
    <property type="evidence" value="ECO:0007669"/>
    <property type="project" value="TreeGrafter"/>
</dbReference>
<feature type="domain" description="Protein kinase" evidence="1">
    <location>
        <begin position="80"/>
        <end position="413"/>
    </location>
</feature>
<dbReference type="OrthoDB" id="4062651at2759"/>
<proteinExistence type="predicted"/>
<name>A0A9P8V219_9PEZI</name>
<dbReference type="InterPro" id="IPR011009">
    <property type="entry name" value="Kinase-like_dom_sf"/>
</dbReference>
<dbReference type="Gene3D" id="1.10.510.10">
    <property type="entry name" value="Transferase(Phosphotransferase) domain 1"/>
    <property type="match status" value="1"/>
</dbReference>
<keyword evidence="2" id="KW-0808">Transferase</keyword>
<reference evidence="2" key="1">
    <citation type="journal article" date="2021" name="Nat. Commun.">
        <title>Genetic determinants of endophytism in the Arabidopsis root mycobiome.</title>
        <authorList>
            <person name="Mesny F."/>
            <person name="Miyauchi S."/>
            <person name="Thiergart T."/>
            <person name="Pickel B."/>
            <person name="Atanasova L."/>
            <person name="Karlsson M."/>
            <person name="Huettel B."/>
            <person name="Barry K.W."/>
            <person name="Haridas S."/>
            <person name="Chen C."/>
            <person name="Bauer D."/>
            <person name="Andreopoulos W."/>
            <person name="Pangilinan J."/>
            <person name="LaButti K."/>
            <person name="Riley R."/>
            <person name="Lipzen A."/>
            <person name="Clum A."/>
            <person name="Drula E."/>
            <person name="Henrissat B."/>
            <person name="Kohler A."/>
            <person name="Grigoriev I.V."/>
            <person name="Martin F.M."/>
            <person name="Hacquard S."/>
        </authorList>
    </citation>
    <scope>NUCLEOTIDE SEQUENCE</scope>
    <source>
        <strain evidence="2">MPI-SDFR-AT-0117</strain>
    </source>
</reference>
<dbReference type="PANTHER" id="PTHR24359:SF1">
    <property type="entry name" value="INHIBITOR OF NUCLEAR FACTOR KAPPA-B KINASE EPSILON SUBUNIT HOMOLOG 1-RELATED"/>
    <property type="match status" value="1"/>
</dbReference>
<evidence type="ECO:0000259" key="1">
    <source>
        <dbReference type="PROSITE" id="PS50011"/>
    </source>
</evidence>
<accession>A0A9P8V219</accession>
<keyword evidence="2" id="KW-0418">Kinase</keyword>
<gene>
    <name evidence="2" type="ORF">F5X68DRAFT_143613</name>
</gene>
<dbReference type="SMART" id="SM00220">
    <property type="entry name" value="S_TKc"/>
    <property type="match status" value="1"/>
</dbReference>
<organism evidence="2 3">
    <name type="scientific">Plectosphaerella plurivora</name>
    <dbReference type="NCBI Taxonomy" id="936078"/>
    <lineage>
        <taxon>Eukaryota</taxon>
        <taxon>Fungi</taxon>
        <taxon>Dikarya</taxon>
        <taxon>Ascomycota</taxon>
        <taxon>Pezizomycotina</taxon>
        <taxon>Sordariomycetes</taxon>
        <taxon>Hypocreomycetidae</taxon>
        <taxon>Glomerellales</taxon>
        <taxon>Plectosphaerellaceae</taxon>
        <taxon>Plectosphaerella</taxon>
    </lineage>
</organism>
<dbReference type="PROSITE" id="PS00108">
    <property type="entry name" value="PROTEIN_KINASE_ST"/>
    <property type="match status" value="1"/>
</dbReference>
<dbReference type="Proteomes" id="UP000770015">
    <property type="component" value="Unassembled WGS sequence"/>
</dbReference>
<dbReference type="AlphaFoldDB" id="A0A9P8V219"/>
<sequence>MASSRTTSRTRPMPQANVNIDDLRTSFLNTRNNFTRTKAGFQRTGSSSGPRPDFITFVSLACEIYRAPDHNFVPIAHYSSLVETVQGKGHTSLVTQASVNLKGPSSAALGSIDTYQDHVIIKRPRHNILEDHSDHLISFITELRVRSHSPLSSHPNIARLRGVGWDFEDEDATIPRPILLEELAPQGALDNFWKNWSFVKLNFKEKLQFCRNIAEGLVALHACSVVHGDIKPENILVFPRRDARNSFLLKLTDFGHSVIEADSCTALPAFTPQWSAPETTDPTAKSFIELMATDSYSFGLVLLSIMIGRPFYTALDGSRNDIEKLKKDGRIFEKLVEMAEKEDRDIQELDIDVDTIVLLLRNSVQLDFRARRLNACLSIIEDYCHENKIQFGLTPVLSQVRASVPALDVASKV</sequence>
<comment type="caution">
    <text evidence="2">The sequence shown here is derived from an EMBL/GenBank/DDBJ whole genome shotgun (WGS) entry which is preliminary data.</text>
</comment>
<keyword evidence="3" id="KW-1185">Reference proteome</keyword>
<dbReference type="InterPro" id="IPR008271">
    <property type="entry name" value="Ser/Thr_kinase_AS"/>
</dbReference>
<dbReference type="Pfam" id="PF00069">
    <property type="entry name" value="Pkinase"/>
    <property type="match status" value="1"/>
</dbReference>